<organism evidence="6 7">
    <name type="scientific">Vibrio albus</name>
    <dbReference type="NCBI Taxonomy" id="2200953"/>
    <lineage>
        <taxon>Bacteria</taxon>
        <taxon>Pseudomonadati</taxon>
        <taxon>Pseudomonadota</taxon>
        <taxon>Gammaproteobacteria</taxon>
        <taxon>Vibrionales</taxon>
        <taxon>Vibrionaceae</taxon>
        <taxon>Vibrio</taxon>
    </lineage>
</organism>
<feature type="domain" description="HTH lysR-type" evidence="5">
    <location>
        <begin position="6"/>
        <end position="63"/>
    </location>
</feature>
<dbReference type="RefSeq" id="WP_109320017.1">
    <property type="nucleotide sequence ID" value="NZ_QFWT01000005.1"/>
</dbReference>
<dbReference type="PROSITE" id="PS50931">
    <property type="entry name" value="HTH_LYSR"/>
    <property type="match status" value="1"/>
</dbReference>
<dbReference type="AlphaFoldDB" id="A0A2U3B9H3"/>
<name>A0A2U3B9H3_9VIBR</name>
<sequence>MHLKGLDLNLLVVLDKLLVEKNVTRTGELINLSQSATSGALSRLREYFDDPLLIQVGRSMELTPFAQHLAENIHDIVRRCESVIESNKSFDPETSERVFRINASDSTAAIVLNSVIKEIAQTAPNITLEISSIVDEPINEYLEKGYLDLIITPSELTSNQHPSEHLYLDTLVCVCCNSNQDFDTEITLEQYTEHKHIIANFSRTIGRALDDTYIARAGVMRNVGLIVPTFSVLVNQIIGTNFIGTVQKRFAMSCQQYYPINIFDCPVKLPKIEIRQQWHTHSSNDFGILWLRNIILKHCQQLEAL</sequence>
<keyword evidence="2" id="KW-0805">Transcription regulation</keyword>
<dbReference type="SUPFAM" id="SSF53850">
    <property type="entry name" value="Periplasmic binding protein-like II"/>
    <property type="match status" value="1"/>
</dbReference>
<dbReference type="InterPro" id="IPR000847">
    <property type="entry name" value="LysR_HTH_N"/>
</dbReference>
<dbReference type="InterPro" id="IPR036388">
    <property type="entry name" value="WH-like_DNA-bd_sf"/>
</dbReference>
<reference evidence="6 7" key="1">
    <citation type="submission" date="2018-05" db="EMBL/GenBank/DDBJ databases">
        <title>Vibrio limimaris sp. nov., isolated from marine sediment.</title>
        <authorList>
            <person name="Li C.-M."/>
        </authorList>
    </citation>
    <scope>NUCLEOTIDE SEQUENCE [LARGE SCALE GENOMIC DNA]</scope>
    <source>
        <strain evidence="6 7">E4404</strain>
    </source>
</reference>
<evidence type="ECO:0000313" key="7">
    <source>
        <dbReference type="Proteomes" id="UP000245362"/>
    </source>
</evidence>
<comment type="caution">
    <text evidence="6">The sequence shown here is derived from an EMBL/GenBank/DDBJ whole genome shotgun (WGS) entry which is preliminary data.</text>
</comment>
<gene>
    <name evidence="6" type="ORF">DI392_11350</name>
</gene>
<proteinExistence type="inferred from homology"/>
<dbReference type="Pfam" id="PF00126">
    <property type="entry name" value="HTH_1"/>
    <property type="match status" value="1"/>
</dbReference>
<keyword evidence="7" id="KW-1185">Reference proteome</keyword>
<dbReference type="Proteomes" id="UP000245362">
    <property type="component" value="Unassembled WGS sequence"/>
</dbReference>
<dbReference type="EMBL" id="QFWT01000005">
    <property type="protein sequence ID" value="PWI33433.1"/>
    <property type="molecule type" value="Genomic_DNA"/>
</dbReference>
<dbReference type="OrthoDB" id="6621790at2"/>
<keyword evidence="4" id="KW-0804">Transcription</keyword>
<evidence type="ECO:0000259" key="5">
    <source>
        <dbReference type="PROSITE" id="PS50931"/>
    </source>
</evidence>
<keyword evidence="3" id="KW-0238">DNA-binding</keyword>
<evidence type="ECO:0000256" key="3">
    <source>
        <dbReference type="ARBA" id="ARBA00023125"/>
    </source>
</evidence>
<dbReference type="InterPro" id="IPR050389">
    <property type="entry name" value="LysR-type_TF"/>
</dbReference>
<dbReference type="Gene3D" id="1.10.10.10">
    <property type="entry name" value="Winged helix-like DNA-binding domain superfamily/Winged helix DNA-binding domain"/>
    <property type="match status" value="1"/>
</dbReference>
<protein>
    <submittedName>
        <fullName evidence="6">LysR family transcriptional regulator</fullName>
    </submittedName>
</protein>
<dbReference type="InterPro" id="IPR005119">
    <property type="entry name" value="LysR_subst-bd"/>
</dbReference>
<dbReference type="Pfam" id="PF03466">
    <property type="entry name" value="LysR_substrate"/>
    <property type="match status" value="1"/>
</dbReference>
<dbReference type="SUPFAM" id="SSF46785">
    <property type="entry name" value="Winged helix' DNA-binding domain"/>
    <property type="match status" value="1"/>
</dbReference>
<evidence type="ECO:0000313" key="6">
    <source>
        <dbReference type="EMBL" id="PWI33433.1"/>
    </source>
</evidence>
<evidence type="ECO:0000256" key="1">
    <source>
        <dbReference type="ARBA" id="ARBA00009437"/>
    </source>
</evidence>
<evidence type="ECO:0000256" key="4">
    <source>
        <dbReference type="ARBA" id="ARBA00023163"/>
    </source>
</evidence>
<dbReference type="InterPro" id="IPR036390">
    <property type="entry name" value="WH_DNA-bd_sf"/>
</dbReference>
<dbReference type="GO" id="GO:0003677">
    <property type="term" value="F:DNA binding"/>
    <property type="evidence" value="ECO:0007669"/>
    <property type="project" value="UniProtKB-KW"/>
</dbReference>
<dbReference type="GO" id="GO:0003700">
    <property type="term" value="F:DNA-binding transcription factor activity"/>
    <property type="evidence" value="ECO:0007669"/>
    <property type="project" value="InterPro"/>
</dbReference>
<dbReference type="Gene3D" id="3.40.190.10">
    <property type="entry name" value="Periplasmic binding protein-like II"/>
    <property type="match status" value="2"/>
</dbReference>
<dbReference type="PANTHER" id="PTHR30118:SF6">
    <property type="entry name" value="HTH-TYPE TRANSCRIPTIONAL REGULATOR LEUO"/>
    <property type="match status" value="1"/>
</dbReference>
<comment type="similarity">
    <text evidence="1">Belongs to the LysR transcriptional regulatory family.</text>
</comment>
<dbReference type="PANTHER" id="PTHR30118">
    <property type="entry name" value="HTH-TYPE TRANSCRIPTIONAL REGULATOR LEUO-RELATED"/>
    <property type="match status" value="1"/>
</dbReference>
<evidence type="ECO:0000256" key="2">
    <source>
        <dbReference type="ARBA" id="ARBA00023015"/>
    </source>
</evidence>
<accession>A0A2U3B9H3</accession>